<dbReference type="NCBIfam" id="TIGR01784">
    <property type="entry name" value="T_den_put_tspse"/>
    <property type="match status" value="1"/>
</dbReference>
<dbReference type="PANTHER" id="PTHR35586">
    <property type="entry name" value="SLL1691 PROTEIN"/>
    <property type="match status" value="1"/>
</dbReference>
<proteinExistence type="predicted"/>
<dbReference type="AlphaFoldDB" id="A0AA96WZT9"/>
<dbReference type="RefSeq" id="WP_316428873.1">
    <property type="nucleotide sequence ID" value="NZ_CP130144.1"/>
</dbReference>
<name>A0AA96WZT9_LEPBY</name>
<sequence length="266" mass="31293">MKTDSIFYKIFQLFPSAFFELIGEDDPRTVTYAFTSQEVKQTAFRLDGIFMPPTRLRQFPIYFVEAQAYKEKRNFYYRFFSPIHLYLNDYEPVNAWQAVVIFTERRFDQALPHHYSEYDNNPRLQRIYLDELPSDVSDRSLGLSLLKLLGTKPKEAPAKGRSLIDRTRQELTDLTVQRNFIELVETVFVYKFPKLSFSEVGEMLGLGDLKQTRAYQEALQEGREEAQKEYLTRMVPKLLQKGWTVEEIAEDTGISVETVQEFINQE</sequence>
<reference evidence="1" key="1">
    <citation type="journal article" date="2023" name="Plants (Basel)">
        <title>Genomic Analysis of Leptolyngbya boryana CZ1 Reveals Efficient Carbon Fixation Modules.</title>
        <authorList>
            <person name="Bai X."/>
            <person name="Wang H."/>
            <person name="Cheng W."/>
            <person name="Wang J."/>
            <person name="Ma M."/>
            <person name="Hu H."/>
            <person name="Song Z."/>
            <person name="Ma H."/>
            <person name="Fan Y."/>
            <person name="Du C."/>
            <person name="Xu J."/>
        </authorList>
    </citation>
    <scope>NUCLEOTIDE SEQUENCE</scope>
    <source>
        <strain evidence="1">CZ1</strain>
    </source>
</reference>
<evidence type="ECO:0000313" key="1">
    <source>
        <dbReference type="EMBL" id="WNZ48705.1"/>
    </source>
</evidence>
<accession>A0AA96WZT9</accession>
<dbReference type="InterPro" id="IPR010106">
    <property type="entry name" value="RpnA"/>
</dbReference>
<dbReference type="Pfam" id="PF11103">
    <property type="entry name" value="DUF2887"/>
    <property type="match status" value="1"/>
</dbReference>
<reference evidence="1" key="2">
    <citation type="submission" date="2023-07" db="EMBL/GenBank/DDBJ databases">
        <authorList>
            <person name="Bai X.-H."/>
            <person name="Wang H.-H."/>
            <person name="Wang J."/>
            <person name="Ma M.-Y."/>
            <person name="Hu H.-H."/>
            <person name="Song Z.-L."/>
            <person name="Ma H.-G."/>
            <person name="Fan Y."/>
            <person name="Du C.-Y."/>
            <person name="Xu J.-C."/>
        </authorList>
    </citation>
    <scope>NUCLEOTIDE SEQUENCE</scope>
    <source>
        <strain evidence="1">CZ1</strain>
    </source>
</reference>
<dbReference type="InterPro" id="IPR022573">
    <property type="entry name" value="DUF2887"/>
</dbReference>
<organism evidence="1">
    <name type="scientific">Leptolyngbya boryana CZ1</name>
    <dbReference type="NCBI Taxonomy" id="3060204"/>
    <lineage>
        <taxon>Bacteria</taxon>
        <taxon>Bacillati</taxon>
        <taxon>Cyanobacteriota</taxon>
        <taxon>Cyanophyceae</taxon>
        <taxon>Leptolyngbyales</taxon>
        <taxon>Leptolyngbyaceae</taxon>
        <taxon>Leptolyngbya group</taxon>
        <taxon>Leptolyngbya</taxon>
    </lineage>
</organism>
<dbReference type="Gene3D" id="1.10.10.60">
    <property type="entry name" value="Homeodomain-like"/>
    <property type="match status" value="1"/>
</dbReference>
<gene>
    <name evidence="1" type="ORF">Q2T42_12795</name>
</gene>
<dbReference type="EMBL" id="CP130144">
    <property type="protein sequence ID" value="WNZ48705.1"/>
    <property type="molecule type" value="Genomic_DNA"/>
</dbReference>
<protein>
    <submittedName>
        <fullName evidence="1">Rpn family recombination-promoting nuclease/putative transposase</fullName>
    </submittedName>
</protein>
<dbReference type="PANTHER" id="PTHR35586:SF2">
    <property type="entry name" value="SLL1542 PROTEIN"/>
    <property type="match status" value="1"/>
</dbReference>